<dbReference type="InterPro" id="IPR036291">
    <property type="entry name" value="NAD(P)-bd_dom_sf"/>
</dbReference>
<sequence length="2035" mass="222330">MESSYAFSKLSDVDPRDCYLPQSPTGEYHNISAAMEQALAAFEVPPAPILSVAWSACNSSMRPGDPCKEFFPDRSDVVACARVEFKPAQPADISCPVEWYEIERNEEIIATVRPSQNGLVDAFTAASYTAAHYDGFWGTLFSCFATIPNRNLHDKQLYRSQRGHEGRIVVGSIHLQMQCEGSMGVLGRKVATSKVFYTPLRGARNTTSAEFQWTLLQDAQLVDVANNFSRLRSGKWGLASHLAGTCDPFVTFPQQLIGSYDPRALLGYELFMDDGLGGPFHLAYDGIGRRWSNTAKIFGLMPERTYRAFVRAVSFVGAGEAVQDGMSNASDMLYFKMAMPLPVNLSAASVGLKSVQLTWEMPYAETADALPLPGTSRDFKVSQYIVQMAMEPGFDNWHLGHAGILVTQLEPDFRYALRVLANSELPGGAMLGTGTRMEAVTTDWGARGYMHLAMCSWDPAVEDPKLVYDGFGHATTVQFTVANATCGRQYKAGVLCCKGLHMHHKFYTVPQLASMAERRCSSSRGGEAKQPAPELSQLGVCEQSSNESYRILQANVKAAWRTSKCGCHQYDNVLSFYCVGRCVPIHQYRILRYYPEAGFQVVGYASPADGVLQLPANRTYVDDGRCFFANPADDDGSCTCPPSCLQAGQLYRYQVQACVLGAYGVDTLELAEGPLGCGPNSNTVSAYAGDLSEAPRDIRLGEPEGSEVLLYWTAPSTDGLNGSSFSYEIEMDVGGVFTTLGLTTGTSFRITGLQLQFAYIFRISTYNGAGYVTRSNVIGYTATLPPAVPESASPVARFLGWMCPFSDSGSCCDLPLPAGLAVVMSKLIRVSIRFSATAVNGYAWAMVVETGNLNLVTPVTMKDGTYAVGGAACYRVQQAVARAEVYFWRLGSDDNPSDPTGCFLSHGGTYGIVVYVQSVTSFDAGLNDGTLSGAIEFTVITGRSNTYYSSPALNSPLTESGVTLAFTPRRPGYGWAMILTEEQARSATKEHVYRLEGALGGPFCKHGPRQLFAYREEAWVFSGCLLTVGSRYTVLAYISGIGAHLDGTVDGVASIATSASNAFSTYPTISGPPSGDGITVQLRTRSSGYLWLMITVGPVALTIDLIKVVVLLGVCSLPEASVDDTQSFDLTDCKLNSGPEYALHSYIEGSLVAANKRSSSKPDELHRNDGSFAGTVTFQVTPSNIFVVYPSIITETTGLGFTFQMTASFVGRFWCLLREGNAAITVEEIKSGTGALGLQQCQRSSETLTATLQELVLTNCQLSQDRLYSLYVYIEAGTQRALEQLQSADFNGNNDGIMAGPITFYVLDTNSFEDSPRPVENSATLDGVRLSFMASREGFAWAALFDDYTAAEYFVNAPAFLDRPAAQIAVSFHFLNSSYYPENNESCAPAGVPVLASGNFTNMTLAGCGLNYSATYWALVYIEGTAHFRLYDSLPLWPVRPGFLWILIVHENHTDKVDMKAVKSGVVPSGEVVCSLPEIVVNQSVEPLVVEQCQLLATFSYFAFFYVEGSEAVSWLFHAPEELWTHGQGMAEDSNLGIRLNRICCIGAGYVGGPTMATIALKCPDLQVSIVDMNEERIAAWNSDSLPIYEPGLDEVVKACRNKNLFFSTDVKKGIEDADIIFASVNTPTKTQGVGKGRAADLRFIESVGRTIAQYANRSKIVIEKSTVPIKTAEAIARVLTANEEANGGRKNFWILSNPEFLAEGTAMKDLDQPDRVLIGGQEEAAIKVLVDIYAHWVPRNRILTTNLWSSELSKLLDLDGFCFVFIMFVFMLVANAMLAQRVSSINSISRLCERTGADVKEVSRAIGTDSRIGPKFLNASVGFGGSCFQKDILNLVYICQQFGLEEVAAYWQQVVDMNDHQKIAFTSKIISALFNTVTKKKIAVFGFAFKKDTGDVRETPALTVCDMLMKDGALVHIYDPKVEIADALQEFKYHDIEVNQSQFIFTKSPEEACDGAHAIIVLTEWDEFKEYDYEAFYQKMMKPAFLFDGRNMLDHAALEEIGFEVHALGKARAAKHARGEQDFVLRAGSAYLDV</sequence>
<feature type="binding site" evidence="8">
    <location>
        <begin position="1625"/>
        <end position="1629"/>
    </location>
    <ligand>
        <name>NAD(+)</name>
        <dbReference type="ChEBI" id="CHEBI:57540"/>
    </ligand>
</feature>
<reference evidence="10" key="1">
    <citation type="submission" date="2021-02" db="EMBL/GenBank/DDBJ databases">
        <authorList>
            <person name="Dougan E. K."/>
            <person name="Rhodes N."/>
            <person name="Thang M."/>
            <person name="Chan C."/>
        </authorList>
    </citation>
    <scope>NUCLEOTIDE SEQUENCE</scope>
</reference>
<evidence type="ECO:0000256" key="7">
    <source>
        <dbReference type="PIRSR" id="PIRSR500133-1"/>
    </source>
</evidence>
<evidence type="ECO:0000256" key="4">
    <source>
        <dbReference type="ARBA" id="ARBA00023002"/>
    </source>
</evidence>
<dbReference type="SUPFAM" id="SSF48179">
    <property type="entry name" value="6-phosphogluconate dehydrogenase C-terminal domain-like"/>
    <property type="match status" value="1"/>
</dbReference>
<dbReference type="InterPro" id="IPR003961">
    <property type="entry name" value="FN3_dom"/>
</dbReference>
<dbReference type="GO" id="GO:0003979">
    <property type="term" value="F:UDP-glucose 6-dehydrogenase activity"/>
    <property type="evidence" value="ECO:0007669"/>
    <property type="project" value="UniProtKB-EC"/>
</dbReference>
<dbReference type="OrthoDB" id="5059218at2759"/>
<dbReference type="NCBIfam" id="TIGR03026">
    <property type="entry name" value="NDP-sugDHase"/>
    <property type="match status" value="1"/>
</dbReference>
<feature type="binding site" evidence="8">
    <location>
        <position position="1572"/>
    </location>
    <ligand>
        <name>NAD(+)</name>
        <dbReference type="ChEBI" id="CHEBI:57540"/>
    </ligand>
</feature>
<dbReference type="InterPro" id="IPR036116">
    <property type="entry name" value="FN3_sf"/>
</dbReference>
<dbReference type="Pfam" id="PF03720">
    <property type="entry name" value="UDPG_MGDP_dh_C"/>
    <property type="match status" value="1"/>
</dbReference>
<dbReference type="FunFam" id="3.40.50.720:FF:000114">
    <property type="entry name" value="UDP-glucose 6-dehydrogenase"/>
    <property type="match status" value="1"/>
</dbReference>
<dbReference type="Gene3D" id="3.40.50.720">
    <property type="entry name" value="NAD(P)-binding Rossmann-like Domain"/>
    <property type="match status" value="2"/>
</dbReference>
<accession>A0A812V1M6</accession>
<dbReference type="InterPro" id="IPR014027">
    <property type="entry name" value="UDP-Glc/GDP-Man_DH_C"/>
</dbReference>
<organism evidence="10 11">
    <name type="scientific">Symbiodinium natans</name>
    <dbReference type="NCBI Taxonomy" id="878477"/>
    <lineage>
        <taxon>Eukaryota</taxon>
        <taxon>Sar</taxon>
        <taxon>Alveolata</taxon>
        <taxon>Dinophyceae</taxon>
        <taxon>Suessiales</taxon>
        <taxon>Symbiodiniaceae</taxon>
        <taxon>Symbiodinium</taxon>
    </lineage>
</organism>
<feature type="binding site" evidence="8">
    <location>
        <begin position="1547"/>
        <end position="1552"/>
    </location>
    <ligand>
        <name>NAD(+)</name>
        <dbReference type="ChEBI" id="CHEBI:57540"/>
    </ligand>
</feature>
<keyword evidence="5 8" id="KW-0520">NAD</keyword>
<dbReference type="SUPFAM" id="SSF49265">
    <property type="entry name" value="Fibronectin type III"/>
    <property type="match status" value="2"/>
</dbReference>
<evidence type="ECO:0000313" key="10">
    <source>
        <dbReference type="EMBL" id="CAE7600360.1"/>
    </source>
</evidence>
<dbReference type="Pfam" id="PF03721">
    <property type="entry name" value="UDPG_MGDP_dh_N"/>
    <property type="match status" value="1"/>
</dbReference>
<evidence type="ECO:0000256" key="8">
    <source>
        <dbReference type="PIRSR" id="PIRSR500133-3"/>
    </source>
</evidence>
<feature type="domain" description="Fibronectin type-III" evidence="9">
    <location>
        <begin position="694"/>
        <end position="787"/>
    </location>
</feature>
<dbReference type="PANTHER" id="PTHR11374:SF3">
    <property type="entry name" value="UDP-GLUCOSE 6-DEHYDROGENASE"/>
    <property type="match status" value="1"/>
</dbReference>
<evidence type="ECO:0000256" key="2">
    <source>
        <dbReference type="ARBA" id="ARBA00006601"/>
    </source>
</evidence>
<feature type="binding site" evidence="8">
    <location>
        <position position="1898"/>
    </location>
    <ligand>
        <name>NAD(+)</name>
        <dbReference type="ChEBI" id="CHEBI:57540"/>
    </ligand>
</feature>
<dbReference type="PIRSF" id="PIRSF000124">
    <property type="entry name" value="UDPglc_GDPman_dh"/>
    <property type="match status" value="1"/>
</dbReference>
<dbReference type="SUPFAM" id="SSF51735">
    <property type="entry name" value="NAD(P)-binding Rossmann-fold domains"/>
    <property type="match status" value="1"/>
</dbReference>
<feature type="binding site" evidence="8">
    <location>
        <begin position="1666"/>
        <end position="1667"/>
    </location>
    <ligand>
        <name>NAD(+)</name>
        <dbReference type="ChEBI" id="CHEBI:57540"/>
    </ligand>
</feature>
<dbReference type="EMBL" id="CAJNDS010002796">
    <property type="protein sequence ID" value="CAE7600360.1"/>
    <property type="molecule type" value="Genomic_DNA"/>
</dbReference>
<dbReference type="SMART" id="SM00060">
    <property type="entry name" value="FN3"/>
    <property type="match status" value="2"/>
</dbReference>
<dbReference type="InterPro" id="IPR014026">
    <property type="entry name" value="UDP-Glc/GDP-Man_DH_dimer"/>
</dbReference>
<proteinExistence type="inferred from homology"/>
<evidence type="ECO:0000313" key="11">
    <source>
        <dbReference type="Proteomes" id="UP000604046"/>
    </source>
</evidence>
<dbReference type="InterPro" id="IPR017476">
    <property type="entry name" value="UDP-Glc/GDP-Man"/>
</dbReference>
<name>A0A812V1M6_9DINO</name>
<protein>
    <recommendedName>
        <fullName evidence="3">UDP-glucose 6-dehydrogenase</fullName>
        <ecNumber evidence="3">1.1.1.22</ecNumber>
    </recommendedName>
</protein>
<dbReference type="FunFam" id="3.40.50.720:FF:000032">
    <property type="entry name" value="UDP-glucose 6-dehydrogenase"/>
    <property type="match status" value="1"/>
</dbReference>
<dbReference type="GO" id="GO:0051287">
    <property type="term" value="F:NAD binding"/>
    <property type="evidence" value="ECO:0007669"/>
    <property type="project" value="InterPro"/>
</dbReference>
<feature type="binding site" evidence="8">
    <location>
        <position position="1577"/>
    </location>
    <ligand>
        <name>NAD(+)</name>
        <dbReference type="ChEBI" id="CHEBI:57540"/>
    </ligand>
</feature>
<comment type="caution">
    <text evidence="10">The sequence shown here is derived from an EMBL/GenBank/DDBJ whole genome shotgun (WGS) entry which is preliminary data.</text>
</comment>
<feature type="binding site" evidence="8">
    <location>
        <begin position="1828"/>
        <end position="1831"/>
    </location>
    <ligand>
        <name>NAD(+)</name>
        <dbReference type="ChEBI" id="CHEBI:57540"/>
    </ligand>
</feature>
<dbReference type="InterPro" id="IPR008927">
    <property type="entry name" value="6-PGluconate_DH-like_C_sf"/>
</dbReference>
<evidence type="ECO:0000256" key="3">
    <source>
        <dbReference type="ARBA" id="ARBA00012954"/>
    </source>
</evidence>
<dbReference type="SUPFAM" id="SSF52413">
    <property type="entry name" value="UDP-glucose/GDP-mannose dehydrogenase C-terminal domain"/>
    <property type="match status" value="1"/>
</dbReference>
<dbReference type="Gene3D" id="1.20.5.100">
    <property type="entry name" value="Cytochrome c1, transmembrane anchor, C-terminal"/>
    <property type="match status" value="1"/>
</dbReference>
<evidence type="ECO:0000256" key="1">
    <source>
        <dbReference type="ARBA" id="ARBA00004701"/>
    </source>
</evidence>
<gene>
    <name evidence="10" type="primary">UGDH</name>
    <name evidence="10" type="ORF">SNAT2548_LOCUS34152</name>
</gene>
<dbReference type="InterPro" id="IPR036220">
    <property type="entry name" value="UDP-Glc/GDP-Man_DH_C_sf"/>
</dbReference>
<comment type="similarity">
    <text evidence="2">Belongs to the UDP-glucose/GDP-mannose dehydrogenase family.</text>
</comment>
<keyword evidence="11" id="KW-1185">Reference proteome</keyword>
<dbReference type="Gene3D" id="2.60.40.10">
    <property type="entry name" value="Immunoglobulins"/>
    <property type="match status" value="1"/>
</dbReference>
<dbReference type="Pfam" id="PF00984">
    <property type="entry name" value="UDPG_MGDP_dh"/>
    <property type="match status" value="1"/>
</dbReference>
<comment type="pathway">
    <text evidence="1">Nucleotide-sugar biosynthesis; UDP-alpha-D-glucuronate biosynthesis; UDP-alpha-D-glucuronate from UDP-alpha-D-glucose: step 1/1.</text>
</comment>
<dbReference type="UniPathway" id="UPA00038">
    <property type="reaction ID" value="UER00491"/>
</dbReference>
<dbReference type="GO" id="GO:0006065">
    <property type="term" value="P:UDP-glucuronate biosynthetic process"/>
    <property type="evidence" value="ECO:0007669"/>
    <property type="project" value="UniProtKB-UniPathway"/>
</dbReference>
<dbReference type="InterPro" id="IPR028356">
    <property type="entry name" value="UDPglc_DH_euk"/>
</dbReference>
<dbReference type="GO" id="GO:0005634">
    <property type="term" value="C:nucleus"/>
    <property type="evidence" value="ECO:0007669"/>
    <property type="project" value="TreeGrafter"/>
</dbReference>
<dbReference type="PANTHER" id="PTHR11374">
    <property type="entry name" value="UDP-GLUCOSE DEHYDROGENASE/UDP-MANNAC DEHYDROGENASE"/>
    <property type="match status" value="1"/>
</dbReference>
<dbReference type="PIRSF" id="PIRSF500133">
    <property type="entry name" value="UDPglc_DH_euk"/>
    <property type="match status" value="1"/>
</dbReference>
<dbReference type="Proteomes" id="UP000604046">
    <property type="component" value="Unassembled WGS sequence"/>
</dbReference>
<keyword evidence="4" id="KW-0560">Oxidoreductase</keyword>
<dbReference type="InterPro" id="IPR013783">
    <property type="entry name" value="Ig-like_fold"/>
</dbReference>
<evidence type="ECO:0000259" key="9">
    <source>
        <dbReference type="PROSITE" id="PS50853"/>
    </source>
</evidence>
<feature type="active site" description="Nucleophile" evidence="7">
    <location>
        <position position="1828"/>
    </location>
</feature>
<dbReference type="GO" id="GO:0006024">
    <property type="term" value="P:glycosaminoglycan biosynthetic process"/>
    <property type="evidence" value="ECO:0007669"/>
    <property type="project" value="TreeGrafter"/>
</dbReference>
<dbReference type="InterPro" id="IPR001732">
    <property type="entry name" value="UDP-Glc/GDP-Man_DH_N"/>
</dbReference>
<dbReference type="CDD" id="cd00063">
    <property type="entry name" value="FN3"/>
    <property type="match status" value="1"/>
</dbReference>
<dbReference type="SMART" id="SM00984">
    <property type="entry name" value="UDPG_MGDP_dh_C"/>
    <property type="match status" value="1"/>
</dbReference>
<evidence type="ECO:0000256" key="5">
    <source>
        <dbReference type="ARBA" id="ARBA00023027"/>
    </source>
</evidence>
<dbReference type="PROSITE" id="PS50853">
    <property type="entry name" value="FN3"/>
    <property type="match status" value="1"/>
</dbReference>
<dbReference type="EC" id="1.1.1.22" evidence="3"/>
<comment type="catalytic activity">
    <reaction evidence="6">
        <text>UDP-alpha-D-glucose + 2 NAD(+) + H2O = UDP-alpha-D-glucuronate + 2 NADH + 3 H(+)</text>
        <dbReference type="Rhea" id="RHEA:23596"/>
        <dbReference type="ChEBI" id="CHEBI:15377"/>
        <dbReference type="ChEBI" id="CHEBI:15378"/>
        <dbReference type="ChEBI" id="CHEBI:57540"/>
        <dbReference type="ChEBI" id="CHEBI:57945"/>
        <dbReference type="ChEBI" id="CHEBI:58052"/>
        <dbReference type="ChEBI" id="CHEBI:58885"/>
        <dbReference type="EC" id="1.1.1.22"/>
    </reaction>
</comment>
<feature type="binding site" evidence="8">
    <location>
        <position position="1704"/>
    </location>
    <ligand>
        <name>NAD(+)</name>
        <dbReference type="ChEBI" id="CHEBI:57540"/>
    </ligand>
</feature>
<evidence type="ECO:0000256" key="6">
    <source>
        <dbReference type="ARBA" id="ARBA00047473"/>
    </source>
</evidence>